<dbReference type="Proteomes" id="UP000807025">
    <property type="component" value="Unassembled WGS sequence"/>
</dbReference>
<evidence type="ECO:0000313" key="2">
    <source>
        <dbReference type="Proteomes" id="UP000807025"/>
    </source>
</evidence>
<protein>
    <submittedName>
        <fullName evidence="1">Uncharacterized protein</fullName>
    </submittedName>
</protein>
<organism evidence="1 2">
    <name type="scientific">Pleurotus eryngii</name>
    <name type="common">Boletus of the steppes</name>
    <dbReference type="NCBI Taxonomy" id="5323"/>
    <lineage>
        <taxon>Eukaryota</taxon>
        <taxon>Fungi</taxon>
        <taxon>Dikarya</taxon>
        <taxon>Basidiomycota</taxon>
        <taxon>Agaricomycotina</taxon>
        <taxon>Agaricomycetes</taxon>
        <taxon>Agaricomycetidae</taxon>
        <taxon>Agaricales</taxon>
        <taxon>Pleurotineae</taxon>
        <taxon>Pleurotaceae</taxon>
        <taxon>Pleurotus</taxon>
    </lineage>
</organism>
<keyword evidence="2" id="KW-1185">Reference proteome</keyword>
<dbReference type="EMBL" id="MU154734">
    <property type="protein sequence ID" value="KAF9488051.1"/>
    <property type="molecule type" value="Genomic_DNA"/>
</dbReference>
<reference evidence="1" key="1">
    <citation type="submission" date="2020-11" db="EMBL/GenBank/DDBJ databases">
        <authorList>
            <consortium name="DOE Joint Genome Institute"/>
            <person name="Ahrendt S."/>
            <person name="Riley R."/>
            <person name="Andreopoulos W."/>
            <person name="Labutti K."/>
            <person name="Pangilinan J."/>
            <person name="Ruiz-Duenas F.J."/>
            <person name="Barrasa J.M."/>
            <person name="Sanchez-Garcia M."/>
            <person name="Camarero S."/>
            <person name="Miyauchi S."/>
            <person name="Serrano A."/>
            <person name="Linde D."/>
            <person name="Babiker R."/>
            <person name="Drula E."/>
            <person name="Ayuso-Fernandez I."/>
            <person name="Pacheco R."/>
            <person name="Padilla G."/>
            <person name="Ferreira P."/>
            <person name="Barriuso J."/>
            <person name="Kellner H."/>
            <person name="Castanera R."/>
            <person name="Alfaro M."/>
            <person name="Ramirez L."/>
            <person name="Pisabarro A.G."/>
            <person name="Kuo A."/>
            <person name="Tritt A."/>
            <person name="Lipzen A."/>
            <person name="He G."/>
            <person name="Yan M."/>
            <person name="Ng V."/>
            <person name="Cullen D."/>
            <person name="Martin F."/>
            <person name="Rosso M.-N."/>
            <person name="Henrissat B."/>
            <person name="Hibbett D."/>
            <person name="Martinez A.T."/>
            <person name="Grigoriev I.V."/>
        </authorList>
    </citation>
    <scope>NUCLEOTIDE SEQUENCE</scope>
    <source>
        <strain evidence="1">ATCC 90797</strain>
    </source>
</reference>
<comment type="caution">
    <text evidence="1">The sequence shown here is derived from an EMBL/GenBank/DDBJ whole genome shotgun (WGS) entry which is preliminary data.</text>
</comment>
<name>A0A9P5ZIE9_PLEER</name>
<sequence>MLRDEITLDLLVSLERLSIRQARLKDQGIHYTITLIPCNISVRSRGEVSPPPIPKLLEYNYGNLVSMTNLSTKRWPPTALWNMFDVAITIDCTSLGEFNNLTRLLTLYSQLHEYIVSQLLR</sequence>
<gene>
    <name evidence="1" type="ORF">BDN71DRAFT_543722</name>
</gene>
<accession>A0A9P5ZIE9</accession>
<proteinExistence type="predicted"/>
<dbReference type="AlphaFoldDB" id="A0A9P5ZIE9"/>
<evidence type="ECO:0000313" key="1">
    <source>
        <dbReference type="EMBL" id="KAF9488051.1"/>
    </source>
</evidence>